<proteinExistence type="predicted"/>
<feature type="region of interest" description="Disordered" evidence="1">
    <location>
        <begin position="784"/>
        <end position="830"/>
    </location>
</feature>
<feature type="region of interest" description="Disordered" evidence="1">
    <location>
        <begin position="851"/>
        <end position="872"/>
    </location>
</feature>
<dbReference type="EMBL" id="JBEFKJ010000001">
    <property type="protein sequence ID" value="KAL2048565.1"/>
    <property type="molecule type" value="Genomic_DNA"/>
</dbReference>
<feature type="compositionally biased region" description="Polar residues" evidence="1">
    <location>
        <begin position="784"/>
        <end position="806"/>
    </location>
</feature>
<feature type="compositionally biased region" description="Polar residues" evidence="1">
    <location>
        <begin position="654"/>
        <end position="667"/>
    </location>
</feature>
<feature type="compositionally biased region" description="Polar residues" evidence="1">
    <location>
        <begin position="385"/>
        <end position="401"/>
    </location>
</feature>
<feature type="compositionally biased region" description="Polar residues" evidence="1">
    <location>
        <begin position="22"/>
        <end position="33"/>
    </location>
</feature>
<feature type="region of interest" description="Disordered" evidence="1">
    <location>
        <begin position="17"/>
        <end position="180"/>
    </location>
</feature>
<feature type="compositionally biased region" description="Polar residues" evidence="1">
    <location>
        <begin position="356"/>
        <end position="375"/>
    </location>
</feature>
<protein>
    <recommendedName>
        <fullName evidence="4">Cell wall proline rich protein</fullName>
    </recommendedName>
</protein>
<evidence type="ECO:0000313" key="2">
    <source>
        <dbReference type="EMBL" id="KAL2048565.1"/>
    </source>
</evidence>
<feature type="compositionally biased region" description="Polar residues" evidence="1">
    <location>
        <begin position="231"/>
        <end position="241"/>
    </location>
</feature>
<sequence length="888" mass="95630">MPNPPFIFPLRHDATYEAGSHGRSSSNLATISSRRPAGRSRPHQLSLNALPAFDFSPGGTSPVNPPSSPPCSPTRRTPPHHHPGGHRRNGSEFVGGDISNGGPVLISSSPTRNEHSRGHQTDVDEVTGGDVPACSSKSLSMNLGPVRNEGVLHSQPEIRPPTTRRGHTHRRSGAISSHDLSAILKPATEAKGGSAPTTPSDMVIQHAFPLQMDRSTSRPTTTSSTQEPLVLSTQNQLPSTNEQHRSRVVGFSDHLEYIPRPLSTVSSETSSSMSTVRASHSVTNSITSIVSGSTSSPPPANPARLRPGPSVEYDQVIPRPSTAEAPALQASGSWVWGSLDTENLVKRPLTAPACDRQTQTSESLSVGTTHRQSPMTEAARRDPFSASNISTVESNPASATSEVEIIQQPMRLPNPSLVSPTRRPRTSPEPKVTKRQRKRKSWADLLSRKAKQQEQREGLIGRSTSTHPLRNPSPEAELSLDDIDFDNDTTFILESTSTDAIRPLGVHNDQPAWNRQDSNIVSGDNLTSMLDIDAALGSFDTASSGPALEDVIGPGVPSAKRRMHSSGFTGGFAGPGMHYHRRAESAPELEAVDRSRFGFPRLGSNPAMAIEEEEEEVDDNYISSVGVHRNLGVKVVEAASTHEMPMQRRKRRSNTGISQSPKLSQQHELGDFGPVEIVDADEEPRFSVITKSSDELTITPTLSHDALETRASSAPLDFAISTPALTYGTPETPSAVSSPDFNNTSFDVPRLHTASSSITDRVTLNSNRTSDGLGLHSSVDDVPSLTSSASTMSAQQPRFSSSANTFSSADRSSSLSAAVPARTRPVSAGKRASLASLTRLVGNSYNRSKLNIEMSAPPDPDEPTEKKKGHRIRRLMKFWRSKEKHTCS</sequence>
<feature type="region of interest" description="Disordered" evidence="1">
    <location>
        <begin position="350"/>
        <end position="479"/>
    </location>
</feature>
<comment type="caution">
    <text evidence="2">The sequence shown here is derived from an EMBL/GenBank/DDBJ whole genome shotgun (WGS) entry which is preliminary data.</text>
</comment>
<organism evidence="2 3">
    <name type="scientific">Stereocaulon virgatum</name>
    <dbReference type="NCBI Taxonomy" id="373712"/>
    <lineage>
        <taxon>Eukaryota</taxon>
        <taxon>Fungi</taxon>
        <taxon>Dikarya</taxon>
        <taxon>Ascomycota</taxon>
        <taxon>Pezizomycotina</taxon>
        <taxon>Lecanoromycetes</taxon>
        <taxon>OSLEUM clade</taxon>
        <taxon>Lecanoromycetidae</taxon>
        <taxon>Lecanorales</taxon>
        <taxon>Lecanorineae</taxon>
        <taxon>Stereocaulaceae</taxon>
        <taxon>Stereocaulon</taxon>
    </lineage>
</organism>
<reference evidence="2 3" key="1">
    <citation type="submission" date="2024-09" db="EMBL/GenBank/DDBJ databases">
        <title>Rethinking Asexuality: The Enigmatic Case of Functional Sexual Genes in Lepraria (Stereocaulaceae).</title>
        <authorList>
            <person name="Doellman M."/>
            <person name="Sun Y."/>
            <person name="Barcenas-Pena A."/>
            <person name="Lumbsch H.T."/>
            <person name="Grewe F."/>
        </authorList>
    </citation>
    <scope>NUCLEOTIDE SEQUENCE [LARGE SCALE GENOMIC DNA]</scope>
    <source>
        <strain evidence="2 3">Mercado 3170</strain>
    </source>
</reference>
<feature type="compositionally biased region" description="Basic and acidic residues" evidence="1">
    <location>
        <begin position="112"/>
        <end position="122"/>
    </location>
</feature>
<feature type="compositionally biased region" description="Basic residues" evidence="1">
    <location>
        <begin position="77"/>
        <end position="88"/>
    </location>
</feature>
<feature type="compositionally biased region" description="Pro residues" evidence="1">
    <location>
        <begin position="63"/>
        <end position="72"/>
    </location>
</feature>
<evidence type="ECO:0000313" key="3">
    <source>
        <dbReference type="Proteomes" id="UP001590950"/>
    </source>
</evidence>
<evidence type="ECO:0008006" key="4">
    <source>
        <dbReference type="Google" id="ProtNLM"/>
    </source>
</evidence>
<keyword evidence="3" id="KW-1185">Reference proteome</keyword>
<evidence type="ECO:0000256" key="1">
    <source>
        <dbReference type="SAM" id="MobiDB-lite"/>
    </source>
</evidence>
<gene>
    <name evidence="2" type="ORF">N7G274_000477</name>
</gene>
<feature type="region of interest" description="Disordered" evidence="1">
    <location>
        <begin position="211"/>
        <end position="243"/>
    </location>
</feature>
<feature type="compositionally biased region" description="Low complexity" evidence="1">
    <location>
        <begin position="807"/>
        <end position="818"/>
    </location>
</feature>
<name>A0ABR4ASY6_9LECA</name>
<dbReference type="Proteomes" id="UP001590950">
    <property type="component" value="Unassembled WGS sequence"/>
</dbReference>
<feature type="region of interest" description="Disordered" evidence="1">
    <location>
        <begin position="643"/>
        <end position="670"/>
    </location>
</feature>
<feature type="compositionally biased region" description="Basic residues" evidence="1">
    <location>
        <begin position="162"/>
        <end position="172"/>
    </location>
</feature>
<accession>A0ABR4ASY6</accession>
<feature type="region of interest" description="Disordered" evidence="1">
    <location>
        <begin position="289"/>
        <end position="315"/>
    </location>
</feature>